<dbReference type="AlphaFoldDB" id="A0A3A2ZNG1"/>
<accession>A0A3A2ZNG1</accession>
<feature type="domain" description="Post-transcriptional regulator MKT1 C-terminal" evidence="4">
    <location>
        <begin position="482"/>
        <end position="717"/>
    </location>
</feature>
<evidence type="ECO:0000313" key="6">
    <source>
        <dbReference type="EMBL" id="RJE20894.1"/>
    </source>
</evidence>
<sequence length="720" mass="81563">MPIRALDEWAAGRAISLPLATLKGAVVGIDASHYLNYHLNNHGTREPLLVALGGFPFALKSNIEKELQVFKNLGVGCVFVFNGLDFGKRDERPHIHPESVRAFEQAWEFYDQQQADQVVDAFSGAGTPKPESLYRFLQRILCQNGIDFIQAPYSAAAQLAYLAKGENPVVDAVFGPSEILMFDIEKLITRIDSDHTQFFWISKQTYQDDLGRLSNEQFLEFCLLLGSPFLRAFPPFETPGFAGRVSIRDALPMFNASGRSALTLCSQFEDDRRMQELQYGDRYKRAYMTVKHHAYMDVDGKVCLMDQENTSSDMHEIIGQRLPEELHFYISKGILGPDIPNYLTSGEVQVPLPLGVEDTEIYRQVAGDSLIPIKTQAIRLLSNSLHRFYQTKVLHVRTWYDEKADRPINLKGLPSVRETIQPWKLSSEQFPEEIKKLQASCGPFRFAVQSLKNSEFTSKSFAAKDSPTLSSQGDIYANVFWRFLQLRGYIDEKHQLTSWGLALEQALSVLEPNDKLEEPTFLAIEMIRLGLLNTKQWFTALSGGPMRGSDEDKTFNILVSRVACIAKLQHKSIGYSGPLSRQMLCYRSLISEVRATLRQLIEVVLAGIFLNGDADRDRKDWTELSITLPFIDDNNCGLGIAVRTYLDDLPLQNDPTSPEARAEVKSKGKEWFQHSESFTGNLDMAFKLWDAVYKASQNAGKEMKDAKEFEEANKWLAERR</sequence>
<dbReference type="STRING" id="2070753.A0A3A2ZNG1"/>
<dbReference type="InterPro" id="IPR022039">
    <property type="entry name" value="MKT1_C"/>
</dbReference>
<feature type="domain" description="Post-transcriptional regulator MKT1 N-terminal" evidence="5">
    <location>
        <begin position="312"/>
        <end position="400"/>
    </location>
</feature>
<reference evidence="7" key="1">
    <citation type="submission" date="2017-02" db="EMBL/GenBank/DDBJ databases">
        <authorList>
            <person name="Tafer H."/>
            <person name="Lopandic K."/>
        </authorList>
    </citation>
    <scope>NUCLEOTIDE SEQUENCE [LARGE SCALE GENOMIC DNA]</scope>
    <source>
        <strain evidence="7">CBS 366.77</strain>
    </source>
</reference>
<proteinExistence type="inferred from homology"/>
<evidence type="ECO:0000259" key="3">
    <source>
        <dbReference type="Pfam" id="PF00867"/>
    </source>
</evidence>
<dbReference type="InterPro" id="IPR006084">
    <property type="entry name" value="XPG/Rad2"/>
</dbReference>
<gene>
    <name evidence="6" type="ORF">PHISCL_06762</name>
</gene>
<dbReference type="InterPro" id="IPR029060">
    <property type="entry name" value="PIN-like_dom_sf"/>
</dbReference>
<dbReference type="InterPro" id="IPR037314">
    <property type="entry name" value="MKT1_H3TH"/>
</dbReference>
<keyword evidence="1" id="KW-0810">Translation regulation</keyword>
<dbReference type="OrthoDB" id="17262at2759"/>
<dbReference type="Pfam" id="PF12246">
    <property type="entry name" value="MKT1_C"/>
    <property type="match status" value="1"/>
</dbReference>
<dbReference type="Gene3D" id="3.40.50.1010">
    <property type="entry name" value="5'-nuclease"/>
    <property type="match status" value="1"/>
</dbReference>
<dbReference type="Pfam" id="PF00867">
    <property type="entry name" value="XPG_I"/>
    <property type="match status" value="1"/>
</dbReference>
<evidence type="ECO:0000256" key="1">
    <source>
        <dbReference type="ARBA" id="ARBA00022845"/>
    </source>
</evidence>
<dbReference type="EMBL" id="MVGC01000268">
    <property type="protein sequence ID" value="RJE20894.1"/>
    <property type="molecule type" value="Genomic_DNA"/>
</dbReference>
<evidence type="ECO:0000259" key="5">
    <source>
        <dbReference type="Pfam" id="PF12247"/>
    </source>
</evidence>
<dbReference type="GO" id="GO:0006974">
    <property type="term" value="P:DNA damage response"/>
    <property type="evidence" value="ECO:0007669"/>
    <property type="project" value="UniProtKB-ARBA"/>
</dbReference>
<dbReference type="GO" id="GO:0006417">
    <property type="term" value="P:regulation of translation"/>
    <property type="evidence" value="ECO:0007669"/>
    <property type="project" value="UniProtKB-KW"/>
</dbReference>
<dbReference type="PRINTS" id="PR00853">
    <property type="entry name" value="XPGRADSUPER"/>
</dbReference>
<dbReference type="CDD" id="cd09858">
    <property type="entry name" value="PIN_MKT1"/>
    <property type="match status" value="1"/>
</dbReference>
<dbReference type="Pfam" id="PF12247">
    <property type="entry name" value="MKT1_N"/>
    <property type="match status" value="1"/>
</dbReference>
<evidence type="ECO:0000259" key="4">
    <source>
        <dbReference type="Pfam" id="PF12246"/>
    </source>
</evidence>
<comment type="caution">
    <text evidence="6">The sequence shown here is derived from an EMBL/GenBank/DDBJ whole genome shotgun (WGS) entry which is preliminary data.</text>
</comment>
<dbReference type="CDD" id="cd09902">
    <property type="entry name" value="H3TH_MKT1"/>
    <property type="match status" value="1"/>
</dbReference>
<dbReference type="InterPro" id="IPR006086">
    <property type="entry name" value="XPG-I_dom"/>
</dbReference>
<dbReference type="SUPFAM" id="SSF88723">
    <property type="entry name" value="PIN domain-like"/>
    <property type="match status" value="1"/>
</dbReference>
<name>A0A3A2ZNG1_9EURO</name>
<dbReference type="InterPro" id="IPR022040">
    <property type="entry name" value="MKT1_N"/>
</dbReference>
<dbReference type="PANTHER" id="PTHR11081:SF32">
    <property type="entry name" value="POST-TRANSCRIPTIONAL REGULATOR MKT1"/>
    <property type="match status" value="1"/>
</dbReference>
<keyword evidence="7" id="KW-1185">Reference proteome</keyword>
<feature type="domain" description="XPG-I" evidence="3">
    <location>
        <begin position="145"/>
        <end position="227"/>
    </location>
</feature>
<protein>
    <submittedName>
        <fullName evidence="6">XPG I-region protein</fullName>
    </submittedName>
</protein>
<dbReference type="Proteomes" id="UP000266188">
    <property type="component" value="Unassembled WGS sequence"/>
</dbReference>
<comment type="similarity">
    <text evidence="2">Belongs to the XPG/RAD2 endonuclease family.</text>
</comment>
<evidence type="ECO:0000313" key="7">
    <source>
        <dbReference type="Proteomes" id="UP000266188"/>
    </source>
</evidence>
<organism evidence="6 7">
    <name type="scientific">Aspergillus sclerotialis</name>
    <dbReference type="NCBI Taxonomy" id="2070753"/>
    <lineage>
        <taxon>Eukaryota</taxon>
        <taxon>Fungi</taxon>
        <taxon>Dikarya</taxon>
        <taxon>Ascomycota</taxon>
        <taxon>Pezizomycotina</taxon>
        <taxon>Eurotiomycetes</taxon>
        <taxon>Eurotiomycetidae</taxon>
        <taxon>Eurotiales</taxon>
        <taxon>Aspergillaceae</taxon>
        <taxon>Aspergillus</taxon>
        <taxon>Aspergillus subgen. Polypaecilum</taxon>
    </lineage>
</organism>
<dbReference type="GO" id="GO:0003730">
    <property type="term" value="F:mRNA 3'-UTR binding"/>
    <property type="evidence" value="ECO:0007669"/>
    <property type="project" value="TreeGrafter"/>
</dbReference>
<dbReference type="GO" id="GO:0004518">
    <property type="term" value="F:nuclease activity"/>
    <property type="evidence" value="ECO:0007669"/>
    <property type="project" value="InterPro"/>
</dbReference>
<evidence type="ECO:0000256" key="2">
    <source>
        <dbReference type="ARBA" id="ARBA00024023"/>
    </source>
</evidence>
<dbReference type="PANTHER" id="PTHR11081">
    <property type="entry name" value="FLAP ENDONUCLEASE FAMILY MEMBER"/>
    <property type="match status" value="1"/>
</dbReference>